<keyword evidence="5" id="KW-0249">Electron transport</keyword>
<reference evidence="13 14" key="1">
    <citation type="submission" date="2017-08" db="EMBL/GenBank/DDBJ databases">
        <title>Infants hospitalized years apart are colonized by the same room-sourced microbial strains.</title>
        <authorList>
            <person name="Brooks B."/>
            <person name="Olm M.R."/>
            <person name="Firek B.A."/>
            <person name="Baker R."/>
            <person name="Thomas B.C."/>
            <person name="Morowitz M.J."/>
            <person name="Banfield J.F."/>
        </authorList>
    </citation>
    <scope>NUCLEOTIDE SEQUENCE [LARGE SCALE GENOMIC DNA]</scope>
    <source>
        <strain evidence="13">S2_006_000_R2_64</strain>
    </source>
</reference>
<evidence type="ECO:0000256" key="11">
    <source>
        <dbReference type="ARBA" id="ARBA00023284"/>
    </source>
</evidence>
<dbReference type="GO" id="GO:0015035">
    <property type="term" value="F:protein-disulfide reductase activity"/>
    <property type="evidence" value="ECO:0007669"/>
    <property type="project" value="InterPro"/>
</dbReference>
<evidence type="ECO:0000256" key="1">
    <source>
        <dbReference type="ARBA" id="ARBA00004141"/>
    </source>
</evidence>
<feature type="transmembrane region" description="Helical" evidence="12">
    <location>
        <begin position="108"/>
        <end position="134"/>
    </location>
</feature>
<evidence type="ECO:0000313" key="13">
    <source>
        <dbReference type="EMBL" id="PZP55153.1"/>
    </source>
</evidence>
<evidence type="ECO:0000256" key="4">
    <source>
        <dbReference type="ARBA" id="ARBA00022692"/>
    </source>
</evidence>
<evidence type="ECO:0000256" key="9">
    <source>
        <dbReference type="ARBA" id="ARBA00023157"/>
    </source>
</evidence>
<evidence type="ECO:0000313" key="14">
    <source>
        <dbReference type="Proteomes" id="UP000249739"/>
    </source>
</evidence>
<dbReference type="GO" id="GO:0016020">
    <property type="term" value="C:membrane"/>
    <property type="evidence" value="ECO:0007669"/>
    <property type="project" value="UniProtKB-SubCell"/>
</dbReference>
<keyword evidence="11" id="KW-0676">Redox-active center</keyword>
<proteinExistence type="inferred from homology"/>
<keyword evidence="9" id="KW-1015">Disulfide bond</keyword>
<protein>
    <submittedName>
        <fullName evidence="13">Disulfide bond formation protein B</fullName>
    </submittedName>
</protein>
<gene>
    <name evidence="13" type="ORF">DI586_07765</name>
</gene>
<evidence type="ECO:0000256" key="3">
    <source>
        <dbReference type="ARBA" id="ARBA00022448"/>
    </source>
</evidence>
<keyword evidence="10" id="KW-0143">Chaperone</keyword>
<keyword evidence="3" id="KW-0813">Transport</keyword>
<evidence type="ECO:0000256" key="6">
    <source>
        <dbReference type="ARBA" id="ARBA00022989"/>
    </source>
</evidence>
<evidence type="ECO:0000256" key="5">
    <source>
        <dbReference type="ARBA" id="ARBA00022982"/>
    </source>
</evidence>
<dbReference type="InterPro" id="IPR003752">
    <property type="entry name" value="DiS_bond_form_DsbB/BdbC"/>
</dbReference>
<feature type="transmembrane region" description="Helical" evidence="12">
    <location>
        <begin position="64"/>
        <end position="88"/>
    </location>
</feature>
<organism evidence="13 14">
    <name type="scientific">Micavibrio aeruginosavorus</name>
    <dbReference type="NCBI Taxonomy" id="349221"/>
    <lineage>
        <taxon>Bacteria</taxon>
        <taxon>Pseudomonadati</taxon>
        <taxon>Bdellovibrionota</taxon>
        <taxon>Bdellovibrionia</taxon>
        <taxon>Bdellovibrionales</taxon>
        <taxon>Pseudobdellovibrionaceae</taxon>
        <taxon>Micavibrio</taxon>
    </lineage>
</organism>
<keyword evidence="7" id="KW-0560">Oxidoreductase</keyword>
<keyword evidence="6 12" id="KW-1133">Transmembrane helix</keyword>
<keyword evidence="8 12" id="KW-0472">Membrane</keyword>
<dbReference type="InterPro" id="IPR012187">
    <property type="entry name" value="Disulphide_bond_form_BdbC"/>
</dbReference>
<evidence type="ECO:0000256" key="7">
    <source>
        <dbReference type="ARBA" id="ARBA00023002"/>
    </source>
</evidence>
<dbReference type="EMBL" id="QFOT01000085">
    <property type="protein sequence ID" value="PZP55153.1"/>
    <property type="molecule type" value="Genomic_DNA"/>
</dbReference>
<accession>A0A2W5FJI7</accession>
<dbReference type="Gene3D" id="1.20.1550.10">
    <property type="entry name" value="DsbB-like"/>
    <property type="match status" value="1"/>
</dbReference>
<comment type="subcellular location">
    <subcellularLocation>
        <location evidence="1">Membrane</location>
        <topology evidence="1">Multi-pass membrane protein</topology>
    </subcellularLocation>
</comment>
<dbReference type="GO" id="GO:0006457">
    <property type="term" value="P:protein folding"/>
    <property type="evidence" value="ECO:0007669"/>
    <property type="project" value="InterPro"/>
</dbReference>
<name>A0A2W5FJI7_9BACT</name>
<evidence type="ECO:0000256" key="2">
    <source>
        <dbReference type="ARBA" id="ARBA00007602"/>
    </source>
</evidence>
<sequence length="142" mass="15794">MNDKAWLLLFAVWLVALVSTLGALFIGEVMGQIPCNLCWYQRIFMFPLAVILGISLCRSDYAMWIYGLTLSLAGSLLAAFHTLLYFKILPEEVKPCMQSGPSCSGEAMMLWGVLPLPLLSLVCFLFISIGLLMISKIVKRNV</sequence>
<dbReference type="PIRSF" id="PIRSF036659">
    <property type="entry name" value="BdbC"/>
    <property type="match status" value="1"/>
</dbReference>
<comment type="similarity">
    <text evidence="2">Belongs to the DsbB family. BdbC subfamily.</text>
</comment>
<evidence type="ECO:0000256" key="12">
    <source>
        <dbReference type="SAM" id="Phobius"/>
    </source>
</evidence>
<dbReference type="PANTHER" id="PTHR43469">
    <property type="entry name" value="DISULFIDE FORMATION PROTEIN-RELATED"/>
    <property type="match status" value="1"/>
</dbReference>
<keyword evidence="4 12" id="KW-0812">Transmembrane</keyword>
<dbReference type="SUPFAM" id="SSF158442">
    <property type="entry name" value="DsbB-like"/>
    <property type="match status" value="1"/>
</dbReference>
<evidence type="ECO:0000256" key="10">
    <source>
        <dbReference type="ARBA" id="ARBA00023186"/>
    </source>
</evidence>
<evidence type="ECO:0000256" key="8">
    <source>
        <dbReference type="ARBA" id="ARBA00023136"/>
    </source>
</evidence>
<dbReference type="PANTHER" id="PTHR43469:SF1">
    <property type="entry name" value="SPBETA PROPHAGE-DERIVED DISULFIDE BOND FORMATION PROTEIN B"/>
    <property type="match status" value="1"/>
</dbReference>
<comment type="caution">
    <text evidence="13">The sequence shown here is derived from an EMBL/GenBank/DDBJ whole genome shotgun (WGS) entry which is preliminary data.</text>
</comment>
<dbReference type="Pfam" id="PF02600">
    <property type="entry name" value="DsbB"/>
    <property type="match status" value="1"/>
</dbReference>
<dbReference type="Proteomes" id="UP000249739">
    <property type="component" value="Unassembled WGS sequence"/>
</dbReference>
<dbReference type="AlphaFoldDB" id="A0A2W5FJI7"/>
<dbReference type="InterPro" id="IPR023380">
    <property type="entry name" value="DsbB-like_sf"/>
</dbReference>
<feature type="transmembrane region" description="Helical" evidence="12">
    <location>
        <begin position="39"/>
        <end position="57"/>
    </location>
</feature>